<dbReference type="AlphaFoldDB" id="A0A1H5TLG5"/>
<feature type="region of interest" description="Disordered" evidence="2">
    <location>
        <begin position="829"/>
        <end position="855"/>
    </location>
</feature>
<evidence type="ECO:0000313" key="4">
    <source>
        <dbReference type="Proteomes" id="UP000236753"/>
    </source>
</evidence>
<sequence length="1006" mass="113608">MPPPDDEERGITQEQRGLPEEPVLDISLAEYERAWGTFGNGIDHGFLNYSNPGPEQVWVSNLGLAVGNCDKVPFLGIPPDPNPDPKVSRVLTFDQVDAMHRAYALSNILSGTPCLVKLARALHRNLYDVAQYGSHNFKTIKDSTRDYLKLVRYLVSIYDQIKSRTEEPYIVWLEGGERPALPKEILLQHPFHEYKFWLEILKSAEEGRVIIGAPAPILNNEQILQQAEDLQKKMEGTLLDLEVRVMDMKLSEKGLDNTPQVKKAIKALSTYSLKHIREQTGVSVSPDFEDVKLIKSTEFILYHGAYTVVLNKQGEPTTMWGSLPYPIMTPYPGHLMYRGLQGPGLFISVRKYGFGDFQIDIDNKKIYKILSGGIGGIMEVHGYFQSNTPYVYQVRLQEWLDRRGYAYAAALTVDSAFFQREVTLELVDREYPVLVETVAPYMVREVGKKAKQIYENYEEVLKKLGEAIVREAIEEMVKKKVRDFLIKKIGAKLIPFINAVAAVADLLEGDHEFIRNVIAAALLYIRGGTQDDLHISAKTMAKMLTDKFHEELMKLVINRASDAGLKLKKRGKDDADQARAEQREADDKPLETEPKEDSGLSDTLNFEPKPDPDAKPDVDSASKPDTGDSGDGDPRNRLRDGTDLDATPEEIRQAEALAEKMKAERFERIRQADTRRKAEQAAKTGDENKGVEDGNKGAGDDNKRVAHADKGTGDAAKGTGAENQGKGERKPAADDDPRKTRGDGTDDDGLFTTRKRRKKDRPPEPDEPPLPRSQDVPVKDRYAFYMKHRDQYPPAVKDRLEKMGKPTDKGLKEIDRQIREHFAAQVENHLGIPVKSAQRIPTRAPGGSGGEWERINRNLRTDKNYRLSVTSETRDKEEVQIDDFDTDRGIPIEYKASLDIPNKHPDVAMDDIKKRMSKHGRFAQERDLPAYEWVAHSQDSADKMHQALKELREEAVAMKDDPEKDNVLDQVGRITIEESFIFESGTRKKDEDGDPKPLNFDPDDEK</sequence>
<organism evidence="3 4">
    <name type="scientific">Nitrosomonas ureae</name>
    <dbReference type="NCBI Taxonomy" id="44577"/>
    <lineage>
        <taxon>Bacteria</taxon>
        <taxon>Pseudomonadati</taxon>
        <taxon>Pseudomonadota</taxon>
        <taxon>Betaproteobacteria</taxon>
        <taxon>Nitrosomonadales</taxon>
        <taxon>Nitrosomonadaceae</taxon>
        <taxon>Nitrosomonas</taxon>
    </lineage>
</organism>
<proteinExistence type="predicted"/>
<feature type="compositionally biased region" description="Basic and acidic residues" evidence="2">
    <location>
        <begin position="571"/>
        <end position="598"/>
    </location>
</feature>
<feature type="compositionally biased region" description="Basic and acidic residues" evidence="2">
    <location>
        <begin position="649"/>
        <end position="712"/>
    </location>
</feature>
<evidence type="ECO:0000256" key="1">
    <source>
        <dbReference type="SAM" id="Coils"/>
    </source>
</evidence>
<dbReference type="RefSeq" id="WP_103965825.1">
    <property type="nucleotide sequence ID" value="NZ_FNUX01000005.1"/>
</dbReference>
<feature type="compositionally biased region" description="Basic and acidic residues" evidence="2">
    <location>
        <begin position="725"/>
        <end position="744"/>
    </location>
</feature>
<gene>
    <name evidence="3" type="ORF">SAMN05216334_10516</name>
</gene>
<feature type="compositionally biased region" description="Basic and acidic residues" evidence="2">
    <location>
        <begin position="985"/>
        <end position="995"/>
    </location>
</feature>
<feature type="coiled-coil region" evidence="1">
    <location>
        <begin position="934"/>
        <end position="961"/>
    </location>
</feature>
<reference evidence="3 4" key="1">
    <citation type="submission" date="2016-10" db="EMBL/GenBank/DDBJ databases">
        <authorList>
            <person name="de Groot N.N."/>
        </authorList>
    </citation>
    <scope>NUCLEOTIDE SEQUENCE [LARGE SCALE GENOMIC DNA]</scope>
    <source>
        <strain evidence="3 4">Nm13</strain>
    </source>
</reference>
<feature type="region of interest" description="Disordered" evidence="2">
    <location>
        <begin position="567"/>
        <end position="808"/>
    </location>
</feature>
<evidence type="ECO:0000313" key="3">
    <source>
        <dbReference type="EMBL" id="SEF62951.1"/>
    </source>
</evidence>
<protein>
    <submittedName>
        <fullName evidence="3">Uncharacterized protein</fullName>
    </submittedName>
</protein>
<evidence type="ECO:0000256" key="2">
    <source>
        <dbReference type="SAM" id="MobiDB-lite"/>
    </source>
</evidence>
<keyword evidence="1" id="KW-0175">Coiled coil</keyword>
<accession>A0A1H5TLG5</accession>
<dbReference type="EMBL" id="FNUX01000005">
    <property type="protein sequence ID" value="SEF62951.1"/>
    <property type="molecule type" value="Genomic_DNA"/>
</dbReference>
<feature type="region of interest" description="Disordered" evidence="2">
    <location>
        <begin position="983"/>
        <end position="1006"/>
    </location>
</feature>
<dbReference type="Proteomes" id="UP000236753">
    <property type="component" value="Unassembled WGS sequence"/>
</dbReference>
<feature type="compositionally biased region" description="Basic and acidic residues" evidence="2">
    <location>
        <begin position="608"/>
        <end position="642"/>
    </location>
</feature>
<feature type="compositionally biased region" description="Basic and acidic residues" evidence="2">
    <location>
        <begin position="777"/>
        <end position="808"/>
    </location>
</feature>
<name>A0A1H5TLG5_9PROT</name>